<dbReference type="RefSeq" id="WP_176622030.1">
    <property type="nucleotide sequence ID" value="NZ_JABXXQ010000026.1"/>
</dbReference>
<feature type="region of interest" description="Disordered" evidence="1">
    <location>
        <begin position="133"/>
        <end position="152"/>
    </location>
</feature>
<dbReference type="EMBL" id="JACHXV010000005">
    <property type="protein sequence ID" value="MBB3173889.1"/>
    <property type="molecule type" value="Genomic_DNA"/>
</dbReference>
<dbReference type="Proteomes" id="UP000565205">
    <property type="component" value="Unassembled WGS sequence"/>
</dbReference>
<dbReference type="InterPro" id="IPR045531">
    <property type="entry name" value="DUF6468"/>
</dbReference>
<evidence type="ECO:0000313" key="6">
    <source>
        <dbReference type="Proteomes" id="UP000565205"/>
    </source>
</evidence>
<dbReference type="Proteomes" id="UP000557688">
    <property type="component" value="Unassembled WGS sequence"/>
</dbReference>
<organism evidence="3 5">
    <name type="scientific">Endobacter medicaginis</name>
    <dbReference type="NCBI Taxonomy" id="1181271"/>
    <lineage>
        <taxon>Bacteria</taxon>
        <taxon>Pseudomonadati</taxon>
        <taxon>Pseudomonadota</taxon>
        <taxon>Alphaproteobacteria</taxon>
        <taxon>Acetobacterales</taxon>
        <taxon>Acetobacteraceae</taxon>
        <taxon>Endobacter</taxon>
    </lineage>
</organism>
<evidence type="ECO:0000313" key="4">
    <source>
        <dbReference type="EMBL" id="NVN29305.1"/>
    </source>
</evidence>
<proteinExistence type="predicted"/>
<keyword evidence="5" id="KW-1185">Reference proteome</keyword>
<dbReference type="Pfam" id="PF20072">
    <property type="entry name" value="DUF6468"/>
    <property type="match status" value="1"/>
</dbReference>
<evidence type="ECO:0000259" key="2">
    <source>
        <dbReference type="Pfam" id="PF20072"/>
    </source>
</evidence>
<accession>A0A839V2Y3</accession>
<sequence>MSMLQWGLEGAVVVLLLVTLLHVSRLQRALGVLRRDRTALEALITGFNDSTHQAERGIERLRAASEGAGRQIVRHIDQAKALKDDLIFLADRAEQVADRMEGLLRHGRPGETNAAVPVQPLHQASPQPLTQFQAAAPSLARSDADDRERVRSEAERDLLRALKLAR</sequence>
<feature type="domain" description="DUF6468" evidence="2">
    <location>
        <begin position="33"/>
        <end position="108"/>
    </location>
</feature>
<evidence type="ECO:0000313" key="5">
    <source>
        <dbReference type="Proteomes" id="UP000557688"/>
    </source>
</evidence>
<reference evidence="4 6" key="1">
    <citation type="submission" date="2020-06" db="EMBL/GenBank/DDBJ databases">
        <title>Description of novel acetic acid bacteria.</title>
        <authorList>
            <person name="Sombolestani A."/>
        </authorList>
    </citation>
    <scope>NUCLEOTIDE SEQUENCE [LARGE SCALE GENOMIC DNA]</scope>
    <source>
        <strain evidence="4 6">LMG 26838</strain>
    </source>
</reference>
<protein>
    <recommendedName>
        <fullName evidence="2">DUF6468 domain-containing protein</fullName>
    </recommendedName>
</protein>
<comment type="caution">
    <text evidence="3">The sequence shown here is derived from an EMBL/GenBank/DDBJ whole genome shotgun (WGS) entry which is preliminary data.</text>
</comment>
<dbReference type="EMBL" id="JABXXQ010000026">
    <property type="protein sequence ID" value="NVN29305.1"/>
    <property type="molecule type" value="Genomic_DNA"/>
</dbReference>
<feature type="compositionally biased region" description="Basic and acidic residues" evidence="1">
    <location>
        <begin position="142"/>
        <end position="152"/>
    </location>
</feature>
<reference evidence="3 5" key="2">
    <citation type="submission" date="2020-08" db="EMBL/GenBank/DDBJ databases">
        <title>Genomic Encyclopedia of Type Strains, Phase III (KMG-III): the genomes of soil and plant-associated and newly described type strains.</title>
        <authorList>
            <person name="Whitman W."/>
        </authorList>
    </citation>
    <scope>NUCLEOTIDE SEQUENCE [LARGE SCALE GENOMIC DNA]</scope>
    <source>
        <strain evidence="3 5">CECT 8088</strain>
    </source>
</reference>
<name>A0A839V2Y3_9PROT</name>
<gene>
    <name evidence="3" type="ORF">FHR90_001721</name>
    <name evidence="4" type="ORF">HUK83_02990</name>
</gene>
<dbReference type="AlphaFoldDB" id="A0A839V2Y3"/>
<evidence type="ECO:0000313" key="3">
    <source>
        <dbReference type="EMBL" id="MBB3173889.1"/>
    </source>
</evidence>
<evidence type="ECO:0000256" key="1">
    <source>
        <dbReference type="SAM" id="MobiDB-lite"/>
    </source>
</evidence>